<dbReference type="InterPro" id="IPR035897">
    <property type="entry name" value="Toll_tir_struct_dom_sf"/>
</dbReference>
<dbReference type="SUPFAM" id="SSF52200">
    <property type="entry name" value="Toll/Interleukin receptor TIR domain"/>
    <property type="match status" value="1"/>
</dbReference>
<dbReference type="AlphaFoldDB" id="A0A375A9R9"/>
<protein>
    <recommendedName>
        <fullName evidence="1">TIR domain-containing protein</fullName>
    </recommendedName>
</protein>
<keyword evidence="3" id="KW-1185">Reference proteome</keyword>
<dbReference type="InterPro" id="IPR000157">
    <property type="entry name" value="TIR_dom"/>
</dbReference>
<name>A0A375A9R9_9GAMM</name>
<proteinExistence type="predicted"/>
<dbReference type="PROSITE" id="PS50104">
    <property type="entry name" value="TIR"/>
    <property type="match status" value="1"/>
</dbReference>
<dbReference type="RefSeq" id="WP_067486406.1">
    <property type="nucleotide sequence ID" value="NZ_LT615367.1"/>
</dbReference>
<evidence type="ECO:0000313" key="3">
    <source>
        <dbReference type="Proteomes" id="UP000294820"/>
    </source>
</evidence>
<dbReference type="Gene3D" id="3.40.50.10140">
    <property type="entry name" value="Toll/interleukin-1 receptor homology (TIR) domain"/>
    <property type="match status" value="1"/>
</dbReference>
<accession>A0A375A9R9</accession>
<gene>
    <name evidence="2" type="ORF">DAQ1742_01843</name>
</gene>
<dbReference type="GO" id="GO:0007165">
    <property type="term" value="P:signal transduction"/>
    <property type="evidence" value="ECO:0007669"/>
    <property type="project" value="InterPro"/>
</dbReference>
<sequence length="389" mass="46462">MPGMMKKKYYSETINYTKSFTKPLNLIAQILPYSYGKKSILDLFVKFYPCEWDKLVQRYNYYHEKDMFLEGVEKKIRYNHLPPTQFFYNLAKVKHLVSSGQINKHKINFDSEKQSHSYEIFTKTRVNKIAAYNHKIARAKENLQNIDPLYIDIFIAAYHEKNRTTQDKIEIFKELTKFYSDKTITFFQKINDSESNNQVRRMAFEHLQNIGIYVRLRKNFKGKKKSYILEKDDFNVSPKDLVERIESDSFQNKKSFDVFISHSYLDSELVRIIKDELNKHSIAIYCDWTSDNDFLRRNIASEYTKLVLKKRIEQSKILLFLQTKNSISHENHYLSKWVEMELNHGVDLSKPMICLNFTDMIPIFTPVYFDTINNSFSIQDVEKIKHHLM</sequence>
<evidence type="ECO:0000313" key="2">
    <source>
        <dbReference type="EMBL" id="SLM62780.1"/>
    </source>
</evidence>
<dbReference type="Proteomes" id="UP000294820">
    <property type="component" value="Chromosome 1"/>
</dbReference>
<dbReference type="EMBL" id="LT615367">
    <property type="protein sequence ID" value="SLM62780.1"/>
    <property type="molecule type" value="Genomic_DNA"/>
</dbReference>
<reference evidence="2 3" key="1">
    <citation type="submission" date="2016-09" db="EMBL/GenBank/DDBJ databases">
        <authorList>
            <person name="Reverchon S."/>
            <person name="Nasser W."/>
            <person name="Leonard S."/>
            <person name="Brochier C."/>
            <person name="Duprey A."/>
        </authorList>
    </citation>
    <scope>NUCLEOTIDE SEQUENCE [LARGE SCALE GENOMIC DNA]</scope>
    <source>
        <strain evidence="2 3">174/2</strain>
    </source>
</reference>
<feature type="domain" description="TIR" evidence="1">
    <location>
        <begin position="254"/>
        <end position="389"/>
    </location>
</feature>
<evidence type="ECO:0000259" key="1">
    <source>
        <dbReference type="PROSITE" id="PS50104"/>
    </source>
</evidence>
<dbReference type="KEGG" id="daq:DAQ1742_01843"/>
<organism evidence="2 3">
    <name type="scientific">Dickeya aquatica</name>
    <dbReference type="NCBI Taxonomy" id="1401087"/>
    <lineage>
        <taxon>Bacteria</taxon>
        <taxon>Pseudomonadati</taxon>
        <taxon>Pseudomonadota</taxon>
        <taxon>Gammaproteobacteria</taxon>
        <taxon>Enterobacterales</taxon>
        <taxon>Pectobacteriaceae</taxon>
        <taxon>Dickeya</taxon>
    </lineage>
</organism>